<sequence length="192" mass="20886">MIVYLHGFNGGGSSAKAAWLRQHLPEITVLSPTYPAHMADLAPTVLRGFFARVRGEHSRDKRLLLVGSSMGGFWARYLAPELGAGMALINPAMHPETDLIGAVGMNKNEATGEEYALTGEQVKALALFKVPKCNPGVPTLVLLDEADEVLDYREAEAFYGDCGRVIVYPGGSHRFDHLAKALSEIRQLHDSL</sequence>
<protein>
    <recommendedName>
        <fullName evidence="3">Esterase</fullName>
    </recommendedName>
</protein>
<dbReference type="PANTHER" id="PTHR35602">
    <property type="entry name" value="ESTERASE YQIA-RELATED"/>
    <property type="match status" value="1"/>
</dbReference>
<dbReference type="InterPro" id="IPR029058">
    <property type="entry name" value="AB_hydrolase_fold"/>
</dbReference>
<proteinExistence type="predicted"/>
<evidence type="ECO:0000313" key="1">
    <source>
        <dbReference type="EMBL" id="OGI66850.1"/>
    </source>
</evidence>
<accession>A0A1F6VB32</accession>
<dbReference type="SUPFAM" id="SSF53474">
    <property type="entry name" value="alpha/beta-Hydrolases"/>
    <property type="match status" value="1"/>
</dbReference>
<dbReference type="Pfam" id="PF05728">
    <property type="entry name" value="UPF0227"/>
    <property type="match status" value="1"/>
</dbReference>
<dbReference type="InterPro" id="IPR008886">
    <property type="entry name" value="UPF0227/Esterase_YqiA"/>
</dbReference>
<reference evidence="1 2" key="1">
    <citation type="journal article" date="2016" name="Nat. Commun.">
        <title>Thousands of microbial genomes shed light on interconnected biogeochemical processes in an aquifer system.</title>
        <authorList>
            <person name="Anantharaman K."/>
            <person name="Brown C.T."/>
            <person name="Hug L.A."/>
            <person name="Sharon I."/>
            <person name="Castelle C.J."/>
            <person name="Probst A.J."/>
            <person name="Thomas B.C."/>
            <person name="Singh A."/>
            <person name="Wilkins M.J."/>
            <person name="Karaoz U."/>
            <person name="Brodie E.L."/>
            <person name="Williams K.H."/>
            <person name="Hubbard S.S."/>
            <person name="Banfield J.F."/>
        </authorList>
    </citation>
    <scope>NUCLEOTIDE SEQUENCE [LARGE SCALE GENOMIC DNA]</scope>
</reference>
<dbReference type="EMBL" id="MFSP01000076">
    <property type="protein sequence ID" value="OGI66850.1"/>
    <property type="molecule type" value="Genomic_DNA"/>
</dbReference>
<name>A0A1F6VB32_9PROT</name>
<dbReference type="AlphaFoldDB" id="A0A1F6VB32"/>
<organism evidence="1 2">
    <name type="scientific">Candidatus Muproteobacteria bacterium RBG_16_60_9</name>
    <dbReference type="NCBI Taxonomy" id="1817755"/>
    <lineage>
        <taxon>Bacteria</taxon>
        <taxon>Pseudomonadati</taxon>
        <taxon>Pseudomonadota</taxon>
        <taxon>Candidatus Muproteobacteria</taxon>
    </lineage>
</organism>
<comment type="caution">
    <text evidence="1">The sequence shown here is derived from an EMBL/GenBank/DDBJ whole genome shotgun (WGS) entry which is preliminary data.</text>
</comment>
<dbReference type="PANTHER" id="PTHR35602:SF3">
    <property type="entry name" value="ESTERASE YQIA"/>
    <property type="match status" value="1"/>
</dbReference>
<evidence type="ECO:0000313" key="2">
    <source>
        <dbReference type="Proteomes" id="UP000179076"/>
    </source>
</evidence>
<dbReference type="Gene3D" id="3.40.50.1820">
    <property type="entry name" value="alpha/beta hydrolase"/>
    <property type="match status" value="1"/>
</dbReference>
<evidence type="ECO:0008006" key="3">
    <source>
        <dbReference type="Google" id="ProtNLM"/>
    </source>
</evidence>
<gene>
    <name evidence="1" type="ORF">A2W18_02640</name>
</gene>
<dbReference type="Proteomes" id="UP000179076">
    <property type="component" value="Unassembled WGS sequence"/>
</dbReference>